<feature type="compositionally biased region" description="Basic and acidic residues" evidence="1">
    <location>
        <begin position="75"/>
        <end position="102"/>
    </location>
</feature>
<accession>A0A9X0A0J8</accession>
<comment type="caution">
    <text evidence="2">The sequence shown here is derived from an EMBL/GenBank/DDBJ whole genome shotgun (WGS) entry which is preliminary data.</text>
</comment>
<protein>
    <submittedName>
        <fullName evidence="2">Uncharacterized protein</fullName>
    </submittedName>
</protein>
<gene>
    <name evidence="2" type="ORF">OS493_024012</name>
</gene>
<evidence type="ECO:0000256" key="1">
    <source>
        <dbReference type="SAM" id="MobiDB-lite"/>
    </source>
</evidence>
<dbReference type="AlphaFoldDB" id="A0A9X0A0J8"/>
<keyword evidence="3" id="KW-1185">Reference proteome</keyword>
<evidence type="ECO:0000313" key="3">
    <source>
        <dbReference type="Proteomes" id="UP001163046"/>
    </source>
</evidence>
<proteinExistence type="predicted"/>
<evidence type="ECO:0000313" key="2">
    <source>
        <dbReference type="EMBL" id="KAJ7390623.1"/>
    </source>
</evidence>
<organism evidence="2 3">
    <name type="scientific">Desmophyllum pertusum</name>
    <dbReference type="NCBI Taxonomy" id="174260"/>
    <lineage>
        <taxon>Eukaryota</taxon>
        <taxon>Metazoa</taxon>
        <taxon>Cnidaria</taxon>
        <taxon>Anthozoa</taxon>
        <taxon>Hexacorallia</taxon>
        <taxon>Scleractinia</taxon>
        <taxon>Caryophylliina</taxon>
        <taxon>Caryophylliidae</taxon>
        <taxon>Desmophyllum</taxon>
    </lineage>
</organism>
<name>A0A9X0A0J8_9CNID</name>
<sequence length="132" mass="14921">MAQPLADLRVTGINNETETRDEGQTENENESHQGPHEPPRENNARQKRTPYQQLAAMDMAQPLADLRVTGINNETETRDEGQTENENESHQGPHEPPRENNARQKRTPYQQLAADMAQPLADLRVTGDNNEN</sequence>
<dbReference type="Proteomes" id="UP001163046">
    <property type="component" value="Unassembled WGS sequence"/>
</dbReference>
<feature type="region of interest" description="Disordered" evidence="1">
    <location>
        <begin position="1"/>
        <end position="132"/>
    </location>
</feature>
<dbReference type="EMBL" id="MU825414">
    <property type="protein sequence ID" value="KAJ7390623.1"/>
    <property type="molecule type" value="Genomic_DNA"/>
</dbReference>
<reference evidence="2" key="1">
    <citation type="submission" date="2023-01" db="EMBL/GenBank/DDBJ databases">
        <title>Genome assembly of the deep-sea coral Lophelia pertusa.</title>
        <authorList>
            <person name="Herrera S."/>
            <person name="Cordes E."/>
        </authorList>
    </citation>
    <scope>NUCLEOTIDE SEQUENCE</scope>
    <source>
        <strain evidence="2">USNM1676648</strain>
        <tissue evidence="2">Polyp</tissue>
    </source>
</reference>
<feature type="compositionally biased region" description="Basic and acidic residues" evidence="1">
    <location>
        <begin position="17"/>
        <end position="44"/>
    </location>
</feature>